<dbReference type="AlphaFoldDB" id="A0A371CXA3"/>
<dbReference type="Proteomes" id="UP000256964">
    <property type="component" value="Unassembled WGS sequence"/>
</dbReference>
<gene>
    <name evidence="2" type="ORF">OH76DRAFT_1029193</name>
</gene>
<reference evidence="2 3" key="1">
    <citation type="journal article" date="2018" name="Biotechnol. Biofuels">
        <title>Integrative visual omics of the white-rot fungus Polyporus brumalis exposes the biotechnological potential of its oxidative enzymes for delignifying raw plant biomass.</title>
        <authorList>
            <person name="Miyauchi S."/>
            <person name="Rancon A."/>
            <person name="Drula E."/>
            <person name="Hage H."/>
            <person name="Chaduli D."/>
            <person name="Favel A."/>
            <person name="Grisel S."/>
            <person name="Henrissat B."/>
            <person name="Herpoel-Gimbert I."/>
            <person name="Ruiz-Duenas F.J."/>
            <person name="Chevret D."/>
            <person name="Hainaut M."/>
            <person name="Lin J."/>
            <person name="Wang M."/>
            <person name="Pangilinan J."/>
            <person name="Lipzen A."/>
            <person name="Lesage-Meessen L."/>
            <person name="Navarro D."/>
            <person name="Riley R."/>
            <person name="Grigoriev I.V."/>
            <person name="Zhou S."/>
            <person name="Raouche S."/>
            <person name="Rosso M.N."/>
        </authorList>
    </citation>
    <scope>NUCLEOTIDE SEQUENCE [LARGE SCALE GENOMIC DNA]</scope>
    <source>
        <strain evidence="2 3">BRFM 1820</strain>
    </source>
</reference>
<organism evidence="2 3">
    <name type="scientific">Lentinus brumalis</name>
    <dbReference type="NCBI Taxonomy" id="2498619"/>
    <lineage>
        <taxon>Eukaryota</taxon>
        <taxon>Fungi</taxon>
        <taxon>Dikarya</taxon>
        <taxon>Basidiomycota</taxon>
        <taxon>Agaricomycotina</taxon>
        <taxon>Agaricomycetes</taxon>
        <taxon>Polyporales</taxon>
        <taxon>Polyporaceae</taxon>
        <taxon>Lentinus</taxon>
    </lineage>
</organism>
<dbReference type="EMBL" id="KZ857443">
    <property type="protein sequence ID" value="RDX44924.1"/>
    <property type="molecule type" value="Genomic_DNA"/>
</dbReference>
<feature type="region of interest" description="Disordered" evidence="1">
    <location>
        <begin position="141"/>
        <end position="167"/>
    </location>
</feature>
<evidence type="ECO:0000256" key="1">
    <source>
        <dbReference type="SAM" id="MobiDB-lite"/>
    </source>
</evidence>
<sequence length="213" mass="23216">MLGKASGVDSPRAVLDEGCADLKPPGRNGGLRSPGSLPGRSSTVLMLCWECVEDAESWDDGGGWKEGSGRGRHFLMKDRRRARHCAPHIGHIGCSSECKQATTFAKVLAPKDNCKTGRRRATNAEQKTRKWRTGGRVARAGHLTETPRRNHRKEGQPPPPPSTSCVFPNYPHFLHKHPPVCSRRAGAPAAARSTSLVRVRLHLLVENGNPTVT</sequence>
<keyword evidence="3" id="KW-1185">Reference proteome</keyword>
<name>A0A371CXA3_9APHY</name>
<feature type="region of interest" description="Disordered" evidence="1">
    <location>
        <begin position="16"/>
        <end position="37"/>
    </location>
</feature>
<evidence type="ECO:0000313" key="3">
    <source>
        <dbReference type="Proteomes" id="UP000256964"/>
    </source>
</evidence>
<accession>A0A371CXA3</accession>
<proteinExistence type="predicted"/>
<protein>
    <submittedName>
        <fullName evidence="2">Uncharacterized protein</fullName>
    </submittedName>
</protein>
<evidence type="ECO:0000313" key="2">
    <source>
        <dbReference type="EMBL" id="RDX44924.1"/>
    </source>
</evidence>